<feature type="region of interest" description="Disordered" evidence="4">
    <location>
        <begin position="143"/>
        <end position="181"/>
    </location>
</feature>
<dbReference type="PROSITE" id="PS50071">
    <property type="entry name" value="HOMEOBOX_2"/>
    <property type="match status" value="1"/>
</dbReference>
<feature type="domain" description="Homeobox" evidence="5">
    <location>
        <begin position="16"/>
        <end position="76"/>
    </location>
</feature>
<keyword evidence="7" id="KW-1185">Reference proteome</keyword>
<evidence type="ECO:0000256" key="4">
    <source>
        <dbReference type="SAM" id="MobiDB-lite"/>
    </source>
</evidence>
<proteinExistence type="predicted"/>
<comment type="subcellular location">
    <subcellularLocation>
        <location evidence="1 2 3">Nucleus</location>
    </subcellularLocation>
</comment>
<feature type="compositionally biased region" description="Basic and acidic residues" evidence="4">
    <location>
        <begin position="110"/>
        <end position="122"/>
    </location>
</feature>
<keyword evidence="2 3" id="KW-0539">Nucleus</keyword>
<dbReference type="PANTHER" id="PTHR47713:SF2">
    <property type="entry name" value="HOMEODOMAIN-LIKE SUPERFAMILY PROTEIN"/>
    <property type="match status" value="1"/>
</dbReference>
<dbReference type="InterPro" id="IPR001356">
    <property type="entry name" value="HD"/>
</dbReference>
<dbReference type="EMBL" id="CM031822">
    <property type="protein sequence ID" value="KAG6629852.1"/>
    <property type="molecule type" value="Genomic_DNA"/>
</dbReference>
<name>A0A8T1NJ94_CARIL</name>
<feature type="region of interest" description="Disordered" evidence="4">
    <location>
        <begin position="77"/>
        <end position="122"/>
    </location>
</feature>
<feature type="DNA-binding region" description="Homeobox" evidence="2">
    <location>
        <begin position="18"/>
        <end position="77"/>
    </location>
</feature>
<feature type="region of interest" description="Disordered" evidence="4">
    <location>
        <begin position="1"/>
        <end position="26"/>
    </location>
</feature>
<reference evidence="6" key="1">
    <citation type="submission" date="2020-12" db="EMBL/GenBank/DDBJ databases">
        <title>WGS assembly of Carya illinoinensis cv. Pawnee.</title>
        <authorList>
            <person name="Platts A."/>
            <person name="Shu S."/>
            <person name="Wright S."/>
            <person name="Barry K."/>
            <person name="Edger P."/>
            <person name="Pires J.C."/>
            <person name="Schmutz J."/>
        </authorList>
    </citation>
    <scope>NUCLEOTIDE SEQUENCE</scope>
    <source>
        <tissue evidence="6">Leaf</tissue>
    </source>
</reference>
<dbReference type="Pfam" id="PF00046">
    <property type="entry name" value="Homeodomain"/>
    <property type="match status" value="1"/>
</dbReference>
<evidence type="ECO:0000313" key="6">
    <source>
        <dbReference type="EMBL" id="KAG6629852.1"/>
    </source>
</evidence>
<feature type="compositionally biased region" description="Basic and acidic residues" evidence="4">
    <location>
        <begin position="8"/>
        <end position="19"/>
    </location>
</feature>
<dbReference type="AlphaFoldDB" id="A0A8T1NJ94"/>
<evidence type="ECO:0000256" key="2">
    <source>
        <dbReference type="PROSITE-ProRule" id="PRU00108"/>
    </source>
</evidence>
<dbReference type="EMBL" id="CM031822">
    <property type="protein sequence ID" value="KAG6629851.1"/>
    <property type="molecule type" value="Genomic_DNA"/>
</dbReference>
<keyword evidence="2 3" id="KW-0238">DNA-binding</keyword>
<feature type="compositionally biased region" description="Polar residues" evidence="4">
    <location>
        <begin position="144"/>
        <end position="155"/>
    </location>
</feature>
<accession>A0A8T1NJ94</accession>
<evidence type="ECO:0000259" key="5">
    <source>
        <dbReference type="PROSITE" id="PS50071"/>
    </source>
</evidence>
<keyword evidence="2 3" id="KW-0371">Homeobox</keyword>
<dbReference type="SMART" id="SM00389">
    <property type="entry name" value="HOX"/>
    <property type="match status" value="1"/>
</dbReference>
<gene>
    <name evidence="6" type="ORF">CIPAW_14G113900</name>
</gene>
<dbReference type="CDD" id="cd00086">
    <property type="entry name" value="homeodomain"/>
    <property type="match status" value="1"/>
</dbReference>
<dbReference type="PANTHER" id="PTHR47713">
    <property type="entry name" value="HOMEODOMAIN-LIKE SUPERFAMILY PROTEIN"/>
    <property type="match status" value="1"/>
</dbReference>
<dbReference type="GO" id="GO:0003677">
    <property type="term" value="F:DNA binding"/>
    <property type="evidence" value="ECO:0007669"/>
    <property type="project" value="UniProtKB-UniRule"/>
</dbReference>
<dbReference type="Proteomes" id="UP000811609">
    <property type="component" value="Chromosome 14"/>
</dbReference>
<sequence length="523" mass="58951">MEESSGVHSEEYKVSSEKDKKRRLKTPAQVMALEKFYNEHKYPTEEMKSQLSEQIGLTEKQISGWFCHRRLKDKKSLRDEACPSGRQDHSSGVVQDRGSGLGQDSCGSTKHGDYRNVDPREVESRRLYRNDYRAAGFTYDNRSHYTGTESCTDNTSSESSSSSQDRLFSLAEDPDDRENSRCLTHNGIITPINTNSAKIKGYKPSGYLKVKGEIENASITAVKMQLGGRYREDGPPLGVEFHPVPPGAFESPIRNPICEPSYVGNSALSHLSHSPDISGLERQPSLSNRYEVYNSKLSSQDLCVEGAYCSSVHGSDYQDKISQHQLKQNLTVLNHTKPFSKRNSFLDFYEDSPREKIAYNSKRKQRMSGNCGAEGSGIDSVTNGHGHYDGKIGSKLHDYDDVSPNVIKRSENFELKPSILIHNLCKSADKEERRPSTRMKKKKKDNEKWKGIEEYGNQVKLIKHPSNEMTVEKRVRPDLPKPDYVKRASLTGMPTWKYQGKGSVMGIPTSFSADETEETSSYL</sequence>
<organism evidence="6 7">
    <name type="scientific">Carya illinoinensis</name>
    <name type="common">Pecan</name>
    <dbReference type="NCBI Taxonomy" id="32201"/>
    <lineage>
        <taxon>Eukaryota</taxon>
        <taxon>Viridiplantae</taxon>
        <taxon>Streptophyta</taxon>
        <taxon>Embryophyta</taxon>
        <taxon>Tracheophyta</taxon>
        <taxon>Spermatophyta</taxon>
        <taxon>Magnoliopsida</taxon>
        <taxon>eudicotyledons</taxon>
        <taxon>Gunneridae</taxon>
        <taxon>Pentapetalae</taxon>
        <taxon>rosids</taxon>
        <taxon>fabids</taxon>
        <taxon>Fagales</taxon>
        <taxon>Juglandaceae</taxon>
        <taxon>Carya</taxon>
    </lineage>
</organism>
<dbReference type="GO" id="GO:0005634">
    <property type="term" value="C:nucleus"/>
    <property type="evidence" value="ECO:0007669"/>
    <property type="project" value="UniProtKB-SubCell"/>
</dbReference>
<evidence type="ECO:0000313" key="7">
    <source>
        <dbReference type="Proteomes" id="UP000811609"/>
    </source>
</evidence>
<comment type="caution">
    <text evidence="6">The sequence shown here is derived from an EMBL/GenBank/DDBJ whole genome shotgun (WGS) entry which is preliminary data.</text>
</comment>
<evidence type="ECO:0000256" key="1">
    <source>
        <dbReference type="ARBA" id="ARBA00004123"/>
    </source>
</evidence>
<feature type="compositionally biased region" description="Basic and acidic residues" evidence="4">
    <location>
        <begin position="77"/>
        <end position="89"/>
    </location>
</feature>
<protein>
    <recommendedName>
        <fullName evidence="5">Homeobox domain-containing protein</fullName>
    </recommendedName>
</protein>
<evidence type="ECO:0000256" key="3">
    <source>
        <dbReference type="RuleBase" id="RU000682"/>
    </source>
</evidence>